<evidence type="ECO:0000259" key="9">
    <source>
        <dbReference type="Pfam" id="PF02729"/>
    </source>
</evidence>
<evidence type="ECO:0000256" key="7">
    <source>
        <dbReference type="HAMAP-Rule" id="MF_00001"/>
    </source>
</evidence>
<evidence type="ECO:0000256" key="2">
    <source>
        <dbReference type="ARBA" id="ARBA00008896"/>
    </source>
</evidence>
<dbReference type="PANTHER" id="PTHR45753:SF6">
    <property type="entry name" value="ASPARTATE CARBAMOYLTRANSFERASE"/>
    <property type="match status" value="1"/>
</dbReference>
<feature type="binding site" evidence="7">
    <location>
        <position position="275"/>
    </location>
    <ligand>
        <name>carbamoyl phosphate</name>
        <dbReference type="ChEBI" id="CHEBI:58228"/>
    </ligand>
</feature>
<dbReference type="InterPro" id="IPR036901">
    <property type="entry name" value="Asp/Orn_carbamoylTrfase_sf"/>
</dbReference>
<evidence type="ECO:0000256" key="6">
    <source>
        <dbReference type="ARBA" id="ARBA00048859"/>
    </source>
</evidence>
<accession>A0A1S7LMW9</accession>
<dbReference type="PROSITE" id="PS00097">
    <property type="entry name" value="CARBAMOYLTRANSFERASE"/>
    <property type="match status" value="1"/>
</dbReference>
<dbReference type="InterPro" id="IPR002082">
    <property type="entry name" value="Asp_carbamoyltransf"/>
</dbReference>
<feature type="binding site" evidence="7">
    <location>
        <position position="113"/>
    </location>
    <ligand>
        <name>carbamoyl phosphate</name>
        <dbReference type="ChEBI" id="CHEBI:58228"/>
    </ligand>
</feature>
<feature type="domain" description="Aspartate/ornithine carbamoyltransferase Asp/Orn-binding" evidence="8">
    <location>
        <begin position="165"/>
        <end position="314"/>
    </location>
</feature>
<evidence type="ECO:0000256" key="5">
    <source>
        <dbReference type="ARBA" id="ARBA00043884"/>
    </source>
</evidence>
<feature type="binding site" evidence="7">
    <location>
        <position position="234"/>
    </location>
    <ligand>
        <name>L-aspartate</name>
        <dbReference type="ChEBI" id="CHEBI:29991"/>
    </ligand>
</feature>
<dbReference type="InterPro" id="IPR006132">
    <property type="entry name" value="Asp/Orn_carbamoyltranf_P-bd"/>
</dbReference>
<evidence type="ECO:0000256" key="4">
    <source>
        <dbReference type="ARBA" id="ARBA00022975"/>
    </source>
</evidence>
<organism evidence="10">
    <name type="scientific">Magnetococcus massalia (strain MO-1)</name>
    <dbReference type="NCBI Taxonomy" id="451514"/>
    <lineage>
        <taxon>Bacteria</taxon>
        <taxon>Pseudomonadati</taxon>
        <taxon>Pseudomonadota</taxon>
        <taxon>Magnetococcia</taxon>
        <taxon>Magnetococcales</taxon>
        <taxon>Magnetococcaceae</taxon>
        <taxon>Magnetococcus</taxon>
    </lineage>
</organism>
<evidence type="ECO:0000256" key="3">
    <source>
        <dbReference type="ARBA" id="ARBA00022679"/>
    </source>
</evidence>
<dbReference type="SUPFAM" id="SSF53671">
    <property type="entry name" value="Aspartate/ornithine carbamoyltransferase"/>
    <property type="match status" value="1"/>
</dbReference>
<dbReference type="GO" id="GO:0004070">
    <property type="term" value="F:aspartate carbamoyltransferase activity"/>
    <property type="evidence" value="ECO:0007669"/>
    <property type="project" value="UniProtKB-UniRule"/>
</dbReference>
<dbReference type="NCBIfam" id="NF002032">
    <property type="entry name" value="PRK00856.1"/>
    <property type="match status" value="1"/>
</dbReference>
<feature type="binding site" evidence="7">
    <location>
        <position position="144"/>
    </location>
    <ligand>
        <name>carbamoyl phosphate</name>
        <dbReference type="ChEBI" id="CHEBI:58228"/>
    </ligand>
</feature>
<feature type="binding site" evidence="7">
    <location>
        <position position="179"/>
    </location>
    <ligand>
        <name>L-aspartate</name>
        <dbReference type="ChEBI" id="CHEBI:29991"/>
    </ligand>
</feature>
<evidence type="ECO:0000313" key="10">
    <source>
        <dbReference type="EMBL" id="CRH07763.1"/>
    </source>
</evidence>
<dbReference type="GO" id="GO:0006520">
    <property type="term" value="P:amino acid metabolic process"/>
    <property type="evidence" value="ECO:0007669"/>
    <property type="project" value="InterPro"/>
</dbReference>
<keyword evidence="4 7" id="KW-0665">Pyrimidine biosynthesis</keyword>
<name>A0A1S7LMW9_MAGMO</name>
<comment type="pathway">
    <text evidence="1 7">Pyrimidine metabolism; UMP biosynthesis via de novo pathway; (S)-dihydroorotate from bicarbonate: step 2/3.</text>
</comment>
<feature type="binding site" evidence="7">
    <location>
        <position position="63"/>
    </location>
    <ligand>
        <name>carbamoyl phosphate</name>
        <dbReference type="ChEBI" id="CHEBI:58228"/>
    </ligand>
</feature>
<dbReference type="EMBL" id="LO017727">
    <property type="protein sequence ID" value="CRH07763.1"/>
    <property type="molecule type" value="Genomic_DNA"/>
</dbReference>
<dbReference type="PRINTS" id="PR00101">
    <property type="entry name" value="ATCASE"/>
</dbReference>
<dbReference type="GO" id="GO:0006207">
    <property type="term" value="P:'de novo' pyrimidine nucleobase biosynthetic process"/>
    <property type="evidence" value="ECO:0007669"/>
    <property type="project" value="InterPro"/>
</dbReference>
<dbReference type="InterPro" id="IPR006130">
    <property type="entry name" value="Asp/Orn_carbamoylTrfase"/>
</dbReference>
<dbReference type="GO" id="GO:0005829">
    <property type="term" value="C:cytosol"/>
    <property type="evidence" value="ECO:0007669"/>
    <property type="project" value="TreeGrafter"/>
</dbReference>
<dbReference type="AlphaFoldDB" id="A0A1S7LMW9"/>
<comment type="similarity">
    <text evidence="2 7">Belongs to the aspartate/ornithine carbamoyltransferase superfamily. ATCase family.</text>
</comment>
<comment type="catalytic activity">
    <reaction evidence="6 7">
        <text>carbamoyl phosphate + L-aspartate = N-carbamoyl-L-aspartate + phosphate + H(+)</text>
        <dbReference type="Rhea" id="RHEA:20013"/>
        <dbReference type="ChEBI" id="CHEBI:15378"/>
        <dbReference type="ChEBI" id="CHEBI:29991"/>
        <dbReference type="ChEBI" id="CHEBI:32814"/>
        <dbReference type="ChEBI" id="CHEBI:43474"/>
        <dbReference type="ChEBI" id="CHEBI:58228"/>
        <dbReference type="EC" id="2.1.3.2"/>
    </reaction>
</comment>
<comment type="function">
    <text evidence="5 7">Catalyzes the condensation of carbamoyl phosphate and aspartate to form carbamoyl aspartate and inorganic phosphate, the committed step in the de novo pyrimidine nucleotide biosynthesis pathway.</text>
</comment>
<keyword evidence="3 7" id="KW-0808">Transferase</keyword>
<dbReference type="GO" id="GO:0044205">
    <property type="term" value="P:'de novo' UMP biosynthetic process"/>
    <property type="evidence" value="ECO:0007669"/>
    <property type="project" value="UniProtKB-UniRule"/>
</dbReference>
<dbReference type="FunFam" id="3.40.50.1370:FF:000007">
    <property type="entry name" value="Aspartate carbamoyltransferase"/>
    <property type="match status" value="1"/>
</dbReference>
<feature type="binding site" evidence="7">
    <location>
        <position position="141"/>
    </location>
    <ligand>
        <name>carbamoyl phosphate</name>
        <dbReference type="ChEBI" id="CHEBI:58228"/>
    </ligand>
</feature>
<feature type="domain" description="Aspartate/ornithine carbamoyltransferase carbamoyl-P binding" evidence="9">
    <location>
        <begin position="11"/>
        <end position="153"/>
    </location>
</feature>
<dbReference type="UniPathway" id="UPA00070">
    <property type="reaction ID" value="UER00116"/>
</dbReference>
<reference evidence="10" key="1">
    <citation type="submission" date="2015-04" db="EMBL/GenBank/DDBJ databases">
        <authorList>
            <person name="Syromyatnikov M.Y."/>
            <person name="Popov V.N."/>
        </authorList>
    </citation>
    <scope>NUCLEOTIDE SEQUENCE</scope>
    <source>
        <strain evidence="10">MO-1</strain>
    </source>
</reference>
<dbReference type="Pfam" id="PF00185">
    <property type="entry name" value="OTCace"/>
    <property type="match status" value="1"/>
</dbReference>
<dbReference type="HAMAP" id="MF_00001">
    <property type="entry name" value="Asp_carb_tr"/>
    <property type="match status" value="1"/>
</dbReference>
<dbReference type="Gene3D" id="3.40.50.1370">
    <property type="entry name" value="Aspartate/ornithine carbamoyltransferase"/>
    <property type="match status" value="2"/>
</dbReference>
<dbReference type="NCBIfam" id="TIGR00670">
    <property type="entry name" value="asp_carb_tr"/>
    <property type="match status" value="1"/>
</dbReference>
<feature type="binding site" evidence="7">
    <location>
        <position position="276"/>
    </location>
    <ligand>
        <name>carbamoyl phosphate</name>
        <dbReference type="ChEBI" id="CHEBI:58228"/>
    </ligand>
</feature>
<feature type="binding site" evidence="7">
    <location>
        <position position="64"/>
    </location>
    <ligand>
        <name>carbamoyl phosphate</name>
        <dbReference type="ChEBI" id="CHEBI:58228"/>
    </ligand>
</feature>
<gene>
    <name evidence="7 10" type="primary">pyrB</name>
    <name evidence="10" type="ORF">MAGMO_3630</name>
</gene>
<dbReference type="PANTHER" id="PTHR45753">
    <property type="entry name" value="ORNITHINE CARBAMOYLTRANSFERASE, MITOCHONDRIAL"/>
    <property type="match status" value="1"/>
</dbReference>
<feature type="binding site" evidence="7">
    <location>
        <position position="91"/>
    </location>
    <ligand>
        <name>L-aspartate</name>
        <dbReference type="ChEBI" id="CHEBI:29991"/>
    </ligand>
</feature>
<comment type="subunit">
    <text evidence="7">Heterododecamer (2C3:3R2) of six catalytic PyrB chains organized as two trimers (C3), and six regulatory PyrI chains organized as three dimers (R2).</text>
</comment>
<proteinExistence type="inferred from homology"/>
<dbReference type="PRINTS" id="PR00100">
    <property type="entry name" value="AOTCASE"/>
</dbReference>
<evidence type="ECO:0000256" key="1">
    <source>
        <dbReference type="ARBA" id="ARBA00004852"/>
    </source>
</evidence>
<sequence length="334" mass="36666">MEQEQNAWSRRHLLGMDGLSRSEIGAILESAKGFRDVNYREIKKVPTLKGKTVINLFYENSTRTRTSFELAGKRMSADVINISASSSSASKGETLLDTVATLQAMRPDVVVLRHNASGAPHFLTQHLDAGIVNAGDGQHEHPTQSLLDLLTIQDHLHEMDRSDFEGLNVAICGDVLHSRVARSNAFALRTLGANVRFVGPPTLMPSEAEKVFDCTVHHNMEAGLKDVDVIIMLRLQLERMTSAYLPSVREYFEYWGLTRDRLELTQPHALVMHPGPINRGVEIATDVADNPNRSVILEQVANGLAVRMAVLYHLSTGAARNAESEPGAEQGGAA</sequence>
<evidence type="ECO:0000259" key="8">
    <source>
        <dbReference type="Pfam" id="PF00185"/>
    </source>
</evidence>
<dbReference type="EC" id="2.1.3.2" evidence="7"/>
<dbReference type="GO" id="GO:0016597">
    <property type="term" value="F:amino acid binding"/>
    <property type="evidence" value="ECO:0007669"/>
    <property type="project" value="InterPro"/>
</dbReference>
<protein>
    <recommendedName>
        <fullName evidence="7">Aspartate carbamoyltransferase</fullName>
        <ecNumber evidence="7">2.1.3.2</ecNumber>
    </recommendedName>
    <alternativeName>
        <fullName evidence="7">Aspartate transcarbamylase</fullName>
        <shortName evidence="7">ATCase</shortName>
    </alternativeName>
</protein>
<dbReference type="InterPro" id="IPR006131">
    <property type="entry name" value="Asp_carbamoyltransf_Asp/Orn-bd"/>
</dbReference>
<dbReference type="Pfam" id="PF02729">
    <property type="entry name" value="OTCace_N"/>
    <property type="match status" value="1"/>
</dbReference>